<dbReference type="OMA" id="SMVECEN"/>
<feature type="transmembrane region" description="Helical" evidence="1">
    <location>
        <begin position="164"/>
        <end position="185"/>
    </location>
</feature>
<name>A0A2G3A2U8_CAPAN</name>
<keyword evidence="1" id="KW-1133">Transmembrane helix</keyword>
<gene>
    <name evidence="2" type="ORF">T459_10652</name>
</gene>
<organism evidence="2 3">
    <name type="scientific">Capsicum annuum</name>
    <name type="common">Capsicum pepper</name>
    <dbReference type="NCBI Taxonomy" id="4072"/>
    <lineage>
        <taxon>Eukaryota</taxon>
        <taxon>Viridiplantae</taxon>
        <taxon>Streptophyta</taxon>
        <taxon>Embryophyta</taxon>
        <taxon>Tracheophyta</taxon>
        <taxon>Spermatophyta</taxon>
        <taxon>Magnoliopsida</taxon>
        <taxon>eudicotyledons</taxon>
        <taxon>Gunneridae</taxon>
        <taxon>Pentapetalae</taxon>
        <taxon>asterids</taxon>
        <taxon>lamiids</taxon>
        <taxon>Solanales</taxon>
        <taxon>Solanaceae</taxon>
        <taxon>Solanoideae</taxon>
        <taxon>Capsiceae</taxon>
        <taxon>Capsicum</taxon>
    </lineage>
</organism>
<keyword evidence="1" id="KW-0812">Transmembrane</keyword>
<keyword evidence="3" id="KW-1185">Reference proteome</keyword>
<evidence type="ECO:0000313" key="2">
    <source>
        <dbReference type="EMBL" id="PHT88546.1"/>
    </source>
</evidence>
<comment type="caution">
    <text evidence="2">The sequence shown here is derived from an EMBL/GenBank/DDBJ whole genome shotgun (WGS) entry which is preliminary data.</text>
</comment>
<evidence type="ECO:0000256" key="1">
    <source>
        <dbReference type="SAM" id="Phobius"/>
    </source>
</evidence>
<accession>A0A2G3A2U8</accession>
<dbReference type="Proteomes" id="UP000222542">
    <property type="component" value="Unassembled WGS sequence"/>
</dbReference>
<proteinExistence type="predicted"/>
<sequence length="268" mass="29703">MAFRSASYLKSAVNHFKGSSSLNYATAATSKLKPFSPLQLKEAVPKSRKGDFVPVCVALGMIGLSTSFGVHTAMQQLRRSPNVHVKKSRRETLPEIVEPEHVAQETDKFINKSLFRKSLWKSVAIRVTADSAFAKSNGTKWRSYASTAEHPDAKPRGFMKGDFVPVYVALGLIALSMGFGLQTAMHQLKRAPNVSLKKSRRETVPEVTEPEEVVDDSEKFLKKSFFRKVAHVQDFDDQSVMSDPIRGDVLAREPHTETLQSVGVNPNA</sequence>
<keyword evidence="1" id="KW-0472">Membrane</keyword>
<feature type="transmembrane region" description="Helical" evidence="1">
    <location>
        <begin position="52"/>
        <end position="70"/>
    </location>
</feature>
<dbReference type="EMBL" id="AYRZ02000003">
    <property type="protein sequence ID" value="PHT88546.1"/>
    <property type="molecule type" value="Genomic_DNA"/>
</dbReference>
<protein>
    <submittedName>
        <fullName evidence="2">Uncharacterized protein</fullName>
    </submittedName>
</protein>
<dbReference type="Gramene" id="PHT88546">
    <property type="protein sequence ID" value="PHT88546"/>
    <property type="gene ID" value="T459_10652"/>
</dbReference>
<reference evidence="2 3" key="2">
    <citation type="journal article" date="2017" name="Genome Biol.">
        <title>New reference genome sequences of hot pepper reveal the massive evolution of plant disease-resistance genes by retroduplication.</title>
        <authorList>
            <person name="Kim S."/>
            <person name="Park J."/>
            <person name="Yeom S.I."/>
            <person name="Kim Y.M."/>
            <person name="Seo E."/>
            <person name="Kim K.T."/>
            <person name="Kim M.S."/>
            <person name="Lee J.M."/>
            <person name="Cheong K."/>
            <person name="Shin H.S."/>
            <person name="Kim S.B."/>
            <person name="Han K."/>
            <person name="Lee J."/>
            <person name="Park M."/>
            <person name="Lee H.A."/>
            <person name="Lee H.Y."/>
            <person name="Lee Y."/>
            <person name="Oh S."/>
            <person name="Lee J.H."/>
            <person name="Choi E."/>
            <person name="Choi E."/>
            <person name="Lee S.E."/>
            <person name="Jeon J."/>
            <person name="Kim H."/>
            <person name="Choi G."/>
            <person name="Song H."/>
            <person name="Lee J."/>
            <person name="Lee S.C."/>
            <person name="Kwon J.K."/>
            <person name="Lee H.Y."/>
            <person name="Koo N."/>
            <person name="Hong Y."/>
            <person name="Kim R.W."/>
            <person name="Kang W.H."/>
            <person name="Huh J.H."/>
            <person name="Kang B.C."/>
            <person name="Yang T.J."/>
            <person name="Lee Y.H."/>
            <person name="Bennetzen J.L."/>
            <person name="Choi D."/>
        </authorList>
    </citation>
    <scope>NUCLEOTIDE SEQUENCE [LARGE SCALE GENOMIC DNA]</scope>
    <source>
        <strain evidence="3">cv. CM334</strain>
    </source>
</reference>
<dbReference type="PANTHER" id="PTHR33919:SF15">
    <property type="entry name" value="NFU1 IRON-SULFUR CLUSTER PROTEIN"/>
    <property type="match status" value="1"/>
</dbReference>
<dbReference type="AlphaFoldDB" id="A0A2G3A2U8"/>
<reference evidence="2 3" key="1">
    <citation type="journal article" date="2014" name="Nat. Genet.">
        <title>Genome sequence of the hot pepper provides insights into the evolution of pungency in Capsicum species.</title>
        <authorList>
            <person name="Kim S."/>
            <person name="Park M."/>
            <person name="Yeom S.I."/>
            <person name="Kim Y.M."/>
            <person name="Lee J.M."/>
            <person name="Lee H.A."/>
            <person name="Seo E."/>
            <person name="Choi J."/>
            <person name="Cheong K."/>
            <person name="Kim K.T."/>
            <person name="Jung K."/>
            <person name="Lee G.W."/>
            <person name="Oh S.K."/>
            <person name="Bae C."/>
            <person name="Kim S.B."/>
            <person name="Lee H.Y."/>
            <person name="Kim S.Y."/>
            <person name="Kim M.S."/>
            <person name="Kang B.C."/>
            <person name="Jo Y.D."/>
            <person name="Yang H.B."/>
            <person name="Jeong H.J."/>
            <person name="Kang W.H."/>
            <person name="Kwon J.K."/>
            <person name="Shin C."/>
            <person name="Lim J.Y."/>
            <person name="Park J.H."/>
            <person name="Huh J.H."/>
            <person name="Kim J.S."/>
            <person name="Kim B.D."/>
            <person name="Cohen O."/>
            <person name="Paran I."/>
            <person name="Suh M.C."/>
            <person name="Lee S.B."/>
            <person name="Kim Y.K."/>
            <person name="Shin Y."/>
            <person name="Noh S.J."/>
            <person name="Park J."/>
            <person name="Seo Y.S."/>
            <person name="Kwon S.Y."/>
            <person name="Kim H.A."/>
            <person name="Park J.M."/>
            <person name="Kim H.J."/>
            <person name="Choi S.B."/>
            <person name="Bosland P.W."/>
            <person name="Reeves G."/>
            <person name="Jo S.H."/>
            <person name="Lee B.W."/>
            <person name="Cho H.T."/>
            <person name="Choi H.S."/>
            <person name="Lee M.S."/>
            <person name="Yu Y."/>
            <person name="Do Choi Y."/>
            <person name="Park B.S."/>
            <person name="van Deynze A."/>
            <person name="Ashrafi H."/>
            <person name="Hill T."/>
            <person name="Kim W.T."/>
            <person name="Pai H.S."/>
            <person name="Ahn H.K."/>
            <person name="Yeam I."/>
            <person name="Giovannoni J.J."/>
            <person name="Rose J.K."/>
            <person name="Sorensen I."/>
            <person name="Lee S.J."/>
            <person name="Kim R.W."/>
            <person name="Choi I.Y."/>
            <person name="Choi B.S."/>
            <person name="Lim J.S."/>
            <person name="Lee Y.H."/>
            <person name="Choi D."/>
        </authorList>
    </citation>
    <scope>NUCLEOTIDE SEQUENCE [LARGE SCALE GENOMIC DNA]</scope>
    <source>
        <strain evidence="3">cv. CM334</strain>
    </source>
</reference>
<evidence type="ECO:0000313" key="3">
    <source>
        <dbReference type="Proteomes" id="UP000222542"/>
    </source>
</evidence>
<dbReference type="PANTHER" id="PTHR33919">
    <property type="entry name" value="OS09G0127700 PROTEIN"/>
    <property type="match status" value="1"/>
</dbReference>
<dbReference type="STRING" id="4072.A0A2G3A2U8"/>